<sequence length="52" mass="5996">MSALFPSFLSLGKRIKRLLATDIKSIWQALEESREPTQEVFFDGFIYHPPIA</sequence>
<gene>
    <name evidence="1" type="ORF">AVDCRST_MAG92-317</name>
</gene>
<dbReference type="EMBL" id="CADCTM010000046">
    <property type="protein sequence ID" value="CAA9216079.1"/>
    <property type="molecule type" value="Genomic_DNA"/>
</dbReference>
<dbReference type="AlphaFoldDB" id="A0A6J4H6C4"/>
<organism evidence="1">
    <name type="scientific">uncultured Coleofasciculus sp</name>
    <dbReference type="NCBI Taxonomy" id="1267456"/>
    <lineage>
        <taxon>Bacteria</taxon>
        <taxon>Bacillati</taxon>
        <taxon>Cyanobacteriota</taxon>
        <taxon>Cyanophyceae</taxon>
        <taxon>Coleofasciculales</taxon>
        <taxon>Coleofasciculaceae</taxon>
        <taxon>Coleofasciculus</taxon>
        <taxon>environmental samples</taxon>
    </lineage>
</organism>
<evidence type="ECO:0000313" key="1">
    <source>
        <dbReference type="EMBL" id="CAA9216079.1"/>
    </source>
</evidence>
<reference evidence="1" key="1">
    <citation type="submission" date="2020-02" db="EMBL/GenBank/DDBJ databases">
        <authorList>
            <person name="Meier V. D."/>
        </authorList>
    </citation>
    <scope>NUCLEOTIDE SEQUENCE</scope>
    <source>
        <strain evidence="1">AVDCRST_MAG92</strain>
    </source>
</reference>
<protein>
    <submittedName>
        <fullName evidence="1">Uncharacterized protein</fullName>
    </submittedName>
</protein>
<name>A0A6J4H6C4_9CYAN</name>
<accession>A0A6J4H6C4</accession>
<proteinExistence type="predicted"/>